<dbReference type="GO" id="GO:0003700">
    <property type="term" value="F:DNA-binding transcription factor activity"/>
    <property type="evidence" value="ECO:0007669"/>
    <property type="project" value="TreeGrafter"/>
</dbReference>
<dbReference type="InterPro" id="IPR004111">
    <property type="entry name" value="Repressor_TetR_C"/>
</dbReference>
<dbReference type="AlphaFoldDB" id="A0A1H1HUU1"/>
<evidence type="ECO:0000256" key="2">
    <source>
        <dbReference type="ARBA" id="ARBA00023015"/>
    </source>
</evidence>
<dbReference type="STRING" id="35622.SAMN04489764_4839"/>
<protein>
    <submittedName>
        <fullName evidence="8">DNA-binding transcriptional regulator, AcrR family</fullName>
    </submittedName>
</protein>
<dbReference type="GO" id="GO:0046677">
    <property type="term" value="P:response to antibiotic"/>
    <property type="evidence" value="ECO:0007669"/>
    <property type="project" value="InterPro"/>
</dbReference>
<evidence type="ECO:0000256" key="6">
    <source>
        <dbReference type="SAM" id="MobiDB-lite"/>
    </source>
</evidence>
<evidence type="ECO:0000256" key="3">
    <source>
        <dbReference type="ARBA" id="ARBA00023125"/>
    </source>
</evidence>
<evidence type="ECO:0000256" key="1">
    <source>
        <dbReference type="ARBA" id="ARBA00022491"/>
    </source>
</evidence>
<feature type="compositionally biased region" description="Basic and acidic residues" evidence="6">
    <location>
        <begin position="225"/>
        <end position="237"/>
    </location>
</feature>
<dbReference type="Gene3D" id="1.10.10.60">
    <property type="entry name" value="Homeodomain-like"/>
    <property type="match status" value="1"/>
</dbReference>
<keyword evidence="4" id="KW-0804">Transcription</keyword>
<dbReference type="GO" id="GO:0000976">
    <property type="term" value="F:transcription cis-regulatory region binding"/>
    <property type="evidence" value="ECO:0007669"/>
    <property type="project" value="TreeGrafter"/>
</dbReference>
<dbReference type="GO" id="GO:0045892">
    <property type="term" value="P:negative regulation of DNA-templated transcription"/>
    <property type="evidence" value="ECO:0007669"/>
    <property type="project" value="InterPro"/>
</dbReference>
<feature type="domain" description="HTH tetR-type" evidence="7">
    <location>
        <begin position="11"/>
        <end position="71"/>
    </location>
</feature>
<keyword evidence="1" id="KW-0678">Repressor</keyword>
<accession>A0A1H1HUU1</accession>
<proteinExistence type="predicted"/>
<organism evidence="8 9">
    <name type="scientific">Thermostaphylospora chromogena</name>
    <dbReference type="NCBI Taxonomy" id="35622"/>
    <lineage>
        <taxon>Bacteria</taxon>
        <taxon>Bacillati</taxon>
        <taxon>Actinomycetota</taxon>
        <taxon>Actinomycetes</taxon>
        <taxon>Streptosporangiales</taxon>
        <taxon>Thermomonosporaceae</taxon>
        <taxon>Thermostaphylospora</taxon>
    </lineage>
</organism>
<name>A0A1H1HUU1_9ACTN</name>
<dbReference type="Pfam" id="PF00440">
    <property type="entry name" value="TetR_N"/>
    <property type="match status" value="1"/>
</dbReference>
<evidence type="ECO:0000259" key="7">
    <source>
        <dbReference type="PROSITE" id="PS50977"/>
    </source>
</evidence>
<dbReference type="SUPFAM" id="SSF46689">
    <property type="entry name" value="Homeodomain-like"/>
    <property type="match status" value="1"/>
</dbReference>
<evidence type="ECO:0000313" key="9">
    <source>
        <dbReference type="Proteomes" id="UP000217103"/>
    </source>
</evidence>
<dbReference type="Gene3D" id="1.10.357.10">
    <property type="entry name" value="Tetracycline Repressor, domain 2"/>
    <property type="match status" value="1"/>
</dbReference>
<dbReference type="PANTHER" id="PTHR30055:SF151">
    <property type="entry name" value="TRANSCRIPTIONAL REGULATORY PROTEIN"/>
    <property type="match status" value="1"/>
</dbReference>
<dbReference type="PROSITE" id="PS50977">
    <property type="entry name" value="HTH_TETR_2"/>
    <property type="match status" value="1"/>
</dbReference>
<dbReference type="PANTHER" id="PTHR30055">
    <property type="entry name" value="HTH-TYPE TRANSCRIPTIONAL REGULATOR RUTR"/>
    <property type="match status" value="1"/>
</dbReference>
<feature type="region of interest" description="Disordered" evidence="6">
    <location>
        <begin position="215"/>
        <end position="250"/>
    </location>
</feature>
<reference evidence="8 9" key="1">
    <citation type="submission" date="2016-10" db="EMBL/GenBank/DDBJ databases">
        <authorList>
            <person name="de Groot N.N."/>
        </authorList>
    </citation>
    <scope>NUCLEOTIDE SEQUENCE [LARGE SCALE GENOMIC DNA]</scope>
    <source>
        <strain evidence="8 9">DSM 43794</strain>
    </source>
</reference>
<dbReference type="EMBL" id="FNKK01000002">
    <property type="protein sequence ID" value="SDR29089.1"/>
    <property type="molecule type" value="Genomic_DNA"/>
</dbReference>
<evidence type="ECO:0000256" key="4">
    <source>
        <dbReference type="ARBA" id="ARBA00023163"/>
    </source>
</evidence>
<dbReference type="PRINTS" id="PR00400">
    <property type="entry name" value="TETREPRESSOR"/>
</dbReference>
<evidence type="ECO:0000256" key="5">
    <source>
        <dbReference type="PROSITE-ProRule" id="PRU00335"/>
    </source>
</evidence>
<keyword evidence="3 5" id="KW-0238">DNA-binding</keyword>
<keyword evidence="9" id="KW-1185">Reference proteome</keyword>
<sequence>MTDNAAMSPEPLSRARIIRAAIALIERDGADAVSMRRIAAELGVGVMSLYNHVPNKAALLNGVAETVLSEIEFTDDPGAYWTERVREQARAFRRIAHHYPRCTMLVVGRKLPATAALPPVERALATLRGAGFDGQDAVRIMRMFIAYVVGSVLREVRATPAFVDEEFPPAETDLSLFPESAALAPILNRNDHDADFEFGLELLVRAVAFLPRGRGAASPASAPVGRHDAENVDEHVTEPAAGPASGGTGG</sequence>
<keyword evidence="2" id="KW-0805">Transcription regulation</keyword>
<dbReference type="Pfam" id="PF02909">
    <property type="entry name" value="TetR_C_1"/>
    <property type="match status" value="1"/>
</dbReference>
<dbReference type="InterPro" id="IPR050109">
    <property type="entry name" value="HTH-type_TetR-like_transc_reg"/>
</dbReference>
<feature type="DNA-binding region" description="H-T-H motif" evidence="5">
    <location>
        <begin position="34"/>
        <end position="53"/>
    </location>
</feature>
<evidence type="ECO:0000313" key="8">
    <source>
        <dbReference type="EMBL" id="SDR29089.1"/>
    </source>
</evidence>
<gene>
    <name evidence="8" type="ORF">SAMN04489764_4839</name>
</gene>
<dbReference type="InterPro" id="IPR009057">
    <property type="entry name" value="Homeodomain-like_sf"/>
</dbReference>
<dbReference type="InterPro" id="IPR001647">
    <property type="entry name" value="HTH_TetR"/>
</dbReference>
<dbReference type="SUPFAM" id="SSF48498">
    <property type="entry name" value="Tetracyclin repressor-like, C-terminal domain"/>
    <property type="match status" value="1"/>
</dbReference>
<dbReference type="InterPro" id="IPR036271">
    <property type="entry name" value="Tet_transcr_reg_TetR-rel_C_sf"/>
</dbReference>
<dbReference type="InterPro" id="IPR003012">
    <property type="entry name" value="Tet_transcr_reg_TetR"/>
</dbReference>
<dbReference type="Proteomes" id="UP000217103">
    <property type="component" value="Unassembled WGS sequence"/>
</dbReference>